<evidence type="ECO:0000256" key="3">
    <source>
        <dbReference type="ARBA" id="ARBA00022670"/>
    </source>
</evidence>
<evidence type="ECO:0000256" key="7">
    <source>
        <dbReference type="ARBA" id="ARBA00022833"/>
    </source>
</evidence>
<dbReference type="SUPFAM" id="SSF53187">
    <property type="entry name" value="Zn-dependent exopeptidases"/>
    <property type="match status" value="1"/>
</dbReference>
<feature type="domain" description="PA" evidence="9">
    <location>
        <begin position="130"/>
        <end position="218"/>
    </location>
</feature>
<dbReference type="InterPro" id="IPR003137">
    <property type="entry name" value="PA_domain"/>
</dbReference>
<evidence type="ECO:0000259" key="9">
    <source>
        <dbReference type="Pfam" id="PF02225"/>
    </source>
</evidence>
<feature type="compositionally biased region" description="Basic and acidic residues" evidence="8">
    <location>
        <begin position="473"/>
        <end position="484"/>
    </location>
</feature>
<keyword evidence="3" id="KW-0645">Protease</keyword>
<name>A0A5A7SBA2_9NOCA</name>
<dbReference type="Gene3D" id="3.50.30.30">
    <property type="match status" value="1"/>
</dbReference>
<dbReference type="GO" id="GO:0006508">
    <property type="term" value="P:proteolysis"/>
    <property type="evidence" value="ECO:0007669"/>
    <property type="project" value="UniProtKB-KW"/>
</dbReference>
<evidence type="ECO:0000256" key="1">
    <source>
        <dbReference type="ARBA" id="ARBA00005957"/>
    </source>
</evidence>
<dbReference type="GO" id="GO:0008235">
    <property type="term" value="F:metalloexopeptidase activity"/>
    <property type="evidence" value="ECO:0007669"/>
    <property type="project" value="InterPro"/>
</dbReference>
<dbReference type="Proteomes" id="UP000322244">
    <property type="component" value="Unassembled WGS sequence"/>
</dbReference>
<dbReference type="AlphaFoldDB" id="A0A5A7SBA2"/>
<organism evidence="11 12">
    <name type="scientific">Antrihabitans cavernicola</name>
    <dbReference type="NCBI Taxonomy" id="2495913"/>
    <lineage>
        <taxon>Bacteria</taxon>
        <taxon>Bacillati</taxon>
        <taxon>Actinomycetota</taxon>
        <taxon>Actinomycetes</taxon>
        <taxon>Mycobacteriales</taxon>
        <taxon>Nocardiaceae</taxon>
        <taxon>Antrihabitans</taxon>
    </lineage>
</organism>
<evidence type="ECO:0000256" key="2">
    <source>
        <dbReference type="ARBA" id="ARBA00022438"/>
    </source>
</evidence>
<evidence type="ECO:0000256" key="4">
    <source>
        <dbReference type="ARBA" id="ARBA00022723"/>
    </source>
</evidence>
<dbReference type="Gene3D" id="3.40.630.10">
    <property type="entry name" value="Zn peptidases"/>
    <property type="match status" value="1"/>
</dbReference>
<evidence type="ECO:0000256" key="6">
    <source>
        <dbReference type="ARBA" id="ARBA00022801"/>
    </source>
</evidence>
<dbReference type="PANTHER" id="PTHR12147:SF26">
    <property type="entry name" value="PEPTIDASE M28 DOMAIN-CONTAINING PROTEIN"/>
    <property type="match status" value="1"/>
</dbReference>
<dbReference type="GO" id="GO:0004177">
    <property type="term" value="F:aminopeptidase activity"/>
    <property type="evidence" value="ECO:0007669"/>
    <property type="project" value="UniProtKB-KW"/>
</dbReference>
<dbReference type="InterPro" id="IPR007484">
    <property type="entry name" value="Peptidase_M28"/>
</dbReference>
<comment type="similarity">
    <text evidence="1">Belongs to the peptidase M28 family. M28A subfamily.</text>
</comment>
<evidence type="ECO:0000256" key="5">
    <source>
        <dbReference type="ARBA" id="ARBA00022729"/>
    </source>
</evidence>
<keyword evidence="5" id="KW-0732">Signal</keyword>
<dbReference type="Pfam" id="PF02225">
    <property type="entry name" value="PA"/>
    <property type="match status" value="1"/>
</dbReference>
<dbReference type="PANTHER" id="PTHR12147">
    <property type="entry name" value="METALLOPEPTIDASE M28 FAMILY MEMBER"/>
    <property type="match status" value="1"/>
</dbReference>
<dbReference type="InterPro" id="IPR041756">
    <property type="entry name" value="M28_SGAP-like"/>
</dbReference>
<protein>
    <submittedName>
        <fullName evidence="11">M28 family peptidase</fullName>
    </submittedName>
</protein>
<evidence type="ECO:0000256" key="8">
    <source>
        <dbReference type="SAM" id="MobiDB-lite"/>
    </source>
</evidence>
<gene>
    <name evidence="11" type="ORF">FOY51_14065</name>
</gene>
<feature type="region of interest" description="Disordered" evidence="8">
    <location>
        <begin position="463"/>
        <end position="484"/>
    </location>
</feature>
<dbReference type="InterPro" id="IPR045175">
    <property type="entry name" value="M28_fam"/>
</dbReference>
<keyword evidence="12" id="KW-1185">Reference proteome</keyword>
<dbReference type="PROSITE" id="PS51257">
    <property type="entry name" value="PROKAR_LIPOPROTEIN"/>
    <property type="match status" value="1"/>
</dbReference>
<evidence type="ECO:0000313" key="11">
    <source>
        <dbReference type="EMBL" id="KAA0022127.1"/>
    </source>
</evidence>
<keyword evidence="2" id="KW-0031">Aminopeptidase</keyword>
<sequence length="484" mass="50534">MRRSGQLLFVGLAATLVASGCTRTTDDSQTTVTPEKLASSMTTDALVGHLEKLESIAKDNGGNRSVGTPGYDRSVDYVVGRLKDKGFDVTTPEFDVKKFDIKSESLKSGDRNFELHTLSYSPATPVNGLTARLAPVPADDSPGCTASDYDGIDARGAIALVPRGVCPFVEKQRAAAERGAAAVIIVNNTDGPLGGTLDDKDVGAIPVVSVSTADGPALAALPEVTLVVDAATTQVKTRNIIAQTKTGSTDDVVMAGAHLDSVPEGPGINDNGTGTAAVLETALQLGSSPDLRNAVRFAWWGGEELGLLGSTDYVAKLSDADRLNIALYMNFDMLGSPNPAYLTYDGDDSDHQGEPAGPKGSAGIERTFNAFLLQNGITPEGTDFDGRSDYGPFVEHGIPSGGLFSGAEEKKTPEQVQQWGGTADQAYDENYHAASDILANVDRDAFTKNAAAVAYGVGMYANSIGGPNGVPGKSERPEARDAEK</sequence>
<evidence type="ECO:0000259" key="10">
    <source>
        <dbReference type="Pfam" id="PF04389"/>
    </source>
</evidence>
<reference evidence="11 12" key="1">
    <citation type="submission" date="2019-07" db="EMBL/GenBank/DDBJ databases">
        <title>Rhodococcus cavernicolus sp. nov., isolated from a cave.</title>
        <authorList>
            <person name="Lee S.D."/>
        </authorList>
    </citation>
    <scope>NUCLEOTIDE SEQUENCE [LARGE SCALE GENOMIC DNA]</scope>
    <source>
        <strain evidence="11 12">C1-24</strain>
    </source>
</reference>
<dbReference type="OrthoDB" id="345880at2"/>
<dbReference type="InterPro" id="IPR046450">
    <property type="entry name" value="PA_dom_sf"/>
</dbReference>
<keyword evidence="6" id="KW-0378">Hydrolase</keyword>
<evidence type="ECO:0000313" key="12">
    <source>
        <dbReference type="Proteomes" id="UP000322244"/>
    </source>
</evidence>
<dbReference type="CDD" id="cd03876">
    <property type="entry name" value="M28_SGAP_like"/>
    <property type="match status" value="1"/>
</dbReference>
<keyword evidence="7" id="KW-0862">Zinc</keyword>
<accession>A0A5A7SBA2</accession>
<dbReference type="SUPFAM" id="SSF52025">
    <property type="entry name" value="PA domain"/>
    <property type="match status" value="1"/>
</dbReference>
<dbReference type="RefSeq" id="WP_149430888.1">
    <property type="nucleotide sequence ID" value="NZ_VLNY01000006.1"/>
</dbReference>
<dbReference type="GO" id="GO:0046872">
    <property type="term" value="F:metal ion binding"/>
    <property type="evidence" value="ECO:0007669"/>
    <property type="project" value="UniProtKB-KW"/>
</dbReference>
<feature type="domain" description="Peptidase M28" evidence="10">
    <location>
        <begin position="239"/>
        <end position="455"/>
    </location>
</feature>
<dbReference type="EMBL" id="VLNY01000006">
    <property type="protein sequence ID" value="KAA0022127.1"/>
    <property type="molecule type" value="Genomic_DNA"/>
</dbReference>
<proteinExistence type="inferred from homology"/>
<dbReference type="Pfam" id="PF04389">
    <property type="entry name" value="Peptidase_M28"/>
    <property type="match status" value="1"/>
</dbReference>
<keyword evidence="4" id="KW-0479">Metal-binding</keyword>
<comment type="caution">
    <text evidence="11">The sequence shown here is derived from an EMBL/GenBank/DDBJ whole genome shotgun (WGS) entry which is preliminary data.</text>
</comment>